<dbReference type="InterPro" id="IPR000182">
    <property type="entry name" value="GNAT_dom"/>
</dbReference>
<dbReference type="Proteomes" id="UP000243063">
    <property type="component" value="Chromosome I"/>
</dbReference>
<sequence length="135" mass="15506">MTQHLDFTPLAALQHPLLHKFYRAQRSPMRIPDGAQPWVARGADILAALNLTPLDGGQWLTGLLVSREHRRQGLARHLIDHALAATPAPTWLFCHPDLADFYQRLDFTPSEHLPPSLAERLQRYRRHKRLVAMVR</sequence>
<dbReference type="OrthoDB" id="8780005at2"/>
<protein>
    <submittedName>
        <fullName evidence="2">Acetyltransferase (GNAT) family protein</fullName>
    </submittedName>
</protein>
<organism evidence="2 3">
    <name type="scientific">Geopseudomonas guangdongensis</name>
    <dbReference type="NCBI Taxonomy" id="1245526"/>
    <lineage>
        <taxon>Bacteria</taxon>
        <taxon>Pseudomonadati</taxon>
        <taxon>Pseudomonadota</taxon>
        <taxon>Gammaproteobacteria</taxon>
        <taxon>Pseudomonadales</taxon>
        <taxon>Pseudomonadaceae</taxon>
        <taxon>Geopseudomonas</taxon>
    </lineage>
</organism>
<dbReference type="EMBL" id="LT629780">
    <property type="protein sequence ID" value="SDU41033.1"/>
    <property type="molecule type" value="Genomic_DNA"/>
</dbReference>
<dbReference type="CDD" id="cd04301">
    <property type="entry name" value="NAT_SF"/>
    <property type="match status" value="1"/>
</dbReference>
<reference evidence="3" key="1">
    <citation type="submission" date="2016-10" db="EMBL/GenBank/DDBJ databases">
        <authorList>
            <person name="Varghese N."/>
            <person name="Submissions S."/>
        </authorList>
    </citation>
    <scope>NUCLEOTIDE SEQUENCE [LARGE SCALE GENOMIC DNA]</scope>
    <source>
        <strain evidence="3">CCTCC 2012022</strain>
    </source>
</reference>
<dbReference type="SUPFAM" id="SSF55729">
    <property type="entry name" value="Acyl-CoA N-acyltransferases (Nat)"/>
    <property type="match status" value="1"/>
</dbReference>
<keyword evidence="3" id="KW-1185">Reference proteome</keyword>
<dbReference type="Gene3D" id="3.40.630.30">
    <property type="match status" value="1"/>
</dbReference>
<accession>A0A1H2IAA3</accession>
<dbReference type="STRING" id="1245526.SAMN05216580_2842"/>
<feature type="domain" description="N-acetyltransferase" evidence="1">
    <location>
        <begin position="1"/>
        <end position="135"/>
    </location>
</feature>
<dbReference type="InterPro" id="IPR016181">
    <property type="entry name" value="Acyl_CoA_acyltransferase"/>
</dbReference>
<keyword evidence="2" id="KW-0808">Transferase</keyword>
<dbReference type="RefSeq" id="WP_090215743.1">
    <property type="nucleotide sequence ID" value="NZ_LT629780.1"/>
</dbReference>
<evidence type="ECO:0000313" key="2">
    <source>
        <dbReference type="EMBL" id="SDU41033.1"/>
    </source>
</evidence>
<dbReference type="Pfam" id="PF13508">
    <property type="entry name" value="Acetyltransf_7"/>
    <property type="match status" value="1"/>
</dbReference>
<proteinExistence type="predicted"/>
<evidence type="ECO:0000259" key="1">
    <source>
        <dbReference type="PROSITE" id="PS51186"/>
    </source>
</evidence>
<dbReference type="PROSITE" id="PS51186">
    <property type="entry name" value="GNAT"/>
    <property type="match status" value="1"/>
</dbReference>
<dbReference type="AlphaFoldDB" id="A0A1H2IAA3"/>
<gene>
    <name evidence="2" type="ORF">SAMN05216580_2842</name>
</gene>
<name>A0A1H2IAA3_9GAMM</name>
<dbReference type="GO" id="GO:0016747">
    <property type="term" value="F:acyltransferase activity, transferring groups other than amino-acyl groups"/>
    <property type="evidence" value="ECO:0007669"/>
    <property type="project" value="InterPro"/>
</dbReference>
<evidence type="ECO:0000313" key="3">
    <source>
        <dbReference type="Proteomes" id="UP000243063"/>
    </source>
</evidence>